<feature type="transmembrane region" description="Helical" evidence="2">
    <location>
        <begin position="238"/>
        <end position="260"/>
    </location>
</feature>
<feature type="region of interest" description="Disordered" evidence="1">
    <location>
        <begin position="1"/>
        <end position="30"/>
    </location>
</feature>
<evidence type="ECO:0000256" key="2">
    <source>
        <dbReference type="SAM" id="Phobius"/>
    </source>
</evidence>
<dbReference type="RefSeq" id="WP_093949025.1">
    <property type="nucleotide sequence ID" value="NZ_NMUL01000017.1"/>
</dbReference>
<proteinExistence type="predicted"/>
<protein>
    <submittedName>
        <fullName evidence="3">Uncharacterized protein</fullName>
    </submittedName>
</protein>
<evidence type="ECO:0000256" key="1">
    <source>
        <dbReference type="SAM" id="MobiDB-lite"/>
    </source>
</evidence>
<feature type="transmembrane region" description="Helical" evidence="2">
    <location>
        <begin position="280"/>
        <end position="302"/>
    </location>
</feature>
<organism evidence="3 4">
    <name type="scientific">Amycolatopsis vastitatis</name>
    <dbReference type="NCBI Taxonomy" id="1905142"/>
    <lineage>
        <taxon>Bacteria</taxon>
        <taxon>Bacillati</taxon>
        <taxon>Actinomycetota</taxon>
        <taxon>Actinomycetes</taxon>
        <taxon>Pseudonocardiales</taxon>
        <taxon>Pseudonocardiaceae</taxon>
        <taxon>Amycolatopsis</taxon>
    </lineage>
</organism>
<name>A0A229T5R6_9PSEU</name>
<evidence type="ECO:0000313" key="4">
    <source>
        <dbReference type="Proteomes" id="UP000215199"/>
    </source>
</evidence>
<keyword evidence="4" id="KW-1185">Reference proteome</keyword>
<feature type="compositionally biased region" description="Pro residues" evidence="1">
    <location>
        <begin position="96"/>
        <end position="107"/>
    </location>
</feature>
<dbReference type="Proteomes" id="UP000215199">
    <property type="component" value="Unassembled WGS sequence"/>
</dbReference>
<dbReference type="OrthoDB" id="3622926at2"/>
<comment type="caution">
    <text evidence="3">The sequence shown here is derived from an EMBL/GenBank/DDBJ whole genome shotgun (WGS) entry which is preliminary data.</text>
</comment>
<accession>A0A229T5R6</accession>
<reference evidence="4" key="1">
    <citation type="submission" date="2017-07" db="EMBL/GenBank/DDBJ databases">
        <title>Comparative genome mining reveals phylogenetic distribution patterns of secondary metabolites in Amycolatopsis.</title>
        <authorList>
            <person name="Adamek M."/>
            <person name="Alanjary M."/>
            <person name="Sales-Ortells H."/>
            <person name="Goodfellow M."/>
            <person name="Bull A.T."/>
            <person name="Kalinowski J."/>
            <person name="Ziemert N."/>
        </authorList>
    </citation>
    <scope>NUCLEOTIDE SEQUENCE [LARGE SCALE GENOMIC DNA]</scope>
    <source>
        <strain evidence="4">H5</strain>
    </source>
</reference>
<gene>
    <name evidence="3" type="ORF">CF165_19745</name>
</gene>
<feature type="transmembrane region" description="Helical" evidence="2">
    <location>
        <begin position="213"/>
        <end position="231"/>
    </location>
</feature>
<keyword evidence="2" id="KW-0812">Transmembrane</keyword>
<dbReference type="EMBL" id="NMUL01000017">
    <property type="protein sequence ID" value="OXM66596.1"/>
    <property type="molecule type" value="Genomic_DNA"/>
</dbReference>
<sequence length="340" mass="34078">MDRPAQDPDRTDPPIAAADSPLSFPVEASLSPDVAAPAPVESFRAEASRLGGDGPGESPLSFPVEAPRLEHPPQPAEPPSTPLPFPVAQLPGAAEPSPPPAGPPPQPAAGVPPQAVWPPQPAQGALHQSVPAQAAAAAPMPPTGTLRFLPAALVALAALLAGLGSFLPLFLVRQHLSQGGLIGAPDVTAVQTAWGVSYQYPGQEATDVSSSPMGIPLLVAVALLTIAAFFAATRPGRVLTRALVVAGAAFTAGAVATIAMNGVGWSATEQIELDVTVAPGLWLLIGAILLAVVAAVVAHLALQPAGVPAGWADPAAAFADTPTPPSGVAITVLPPDDERP</sequence>
<evidence type="ECO:0000313" key="3">
    <source>
        <dbReference type="EMBL" id="OXM66596.1"/>
    </source>
</evidence>
<feature type="compositionally biased region" description="Basic and acidic residues" evidence="1">
    <location>
        <begin position="1"/>
        <end position="12"/>
    </location>
</feature>
<feature type="transmembrane region" description="Helical" evidence="2">
    <location>
        <begin position="148"/>
        <end position="171"/>
    </location>
</feature>
<feature type="region of interest" description="Disordered" evidence="1">
    <location>
        <begin position="45"/>
        <end position="136"/>
    </location>
</feature>
<keyword evidence="2" id="KW-1133">Transmembrane helix</keyword>
<keyword evidence="2" id="KW-0472">Membrane</keyword>
<feature type="compositionally biased region" description="Pro residues" evidence="1">
    <location>
        <begin position="72"/>
        <end position="85"/>
    </location>
</feature>
<dbReference type="AlphaFoldDB" id="A0A229T5R6"/>